<reference evidence="4 5" key="2">
    <citation type="submission" date="2018-11" db="EMBL/GenBank/DDBJ databases">
        <authorList>
            <consortium name="Pathogen Informatics"/>
        </authorList>
    </citation>
    <scope>NUCLEOTIDE SEQUENCE [LARGE SCALE GENOMIC DNA]</scope>
</reference>
<evidence type="ECO:0000313" key="6">
    <source>
        <dbReference type="WBParaSite" id="ASIM_0002031101-mRNA-1"/>
    </source>
</evidence>
<proteinExistence type="inferred from homology"/>
<feature type="transmembrane region" description="Helical" evidence="3">
    <location>
        <begin position="48"/>
        <end position="70"/>
    </location>
</feature>
<sequence length="215" mass="23025">MFGTEALGFTSVGPIAVLGSAMIAALHWKKEHPHDDERIGSLAFKGILIIAIGLVFRTLAAFCATFCSGFKLKEQIFIAFAWIPKATVQVFFAALSPIVLDMAEHESNQNAEHLWEGRVILSVGVLSILISAPLGSFLIHILAPLLLTKDVDAQSDTTKPSPSSTSASQKLSSQKSLTNLSNATNETTLSISGSSKSNSEFQNGSDEYDDAKVLE</sequence>
<evidence type="ECO:0000313" key="4">
    <source>
        <dbReference type="EMBL" id="VDK71417.1"/>
    </source>
</evidence>
<evidence type="ECO:0000256" key="1">
    <source>
        <dbReference type="ARBA" id="ARBA00007367"/>
    </source>
</evidence>
<name>A0A0M3KH47_ANISI</name>
<dbReference type="PANTHER" id="PTHR31102:SF1">
    <property type="entry name" value="CATION_H+ EXCHANGER DOMAIN-CONTAINING PROTEIN"/>
    <property type="match status" value="1"/>
</dbReference>
<feature type="region of interest" description="Disordered" evidence="2">
    <location>
        <begin position="154"/>
        <end position="215"/>
    </location>
</feature>
<evidence type="ECO:0000256" key="3">
    <source>
        <dbReference type="SAM" id="Phobius"/>
    </source>
</evidence>
<evidence type="ECO:0000256" key="2">
    <source>
        <dbReference type="SAM" id="MobiDB-lite"/>
    </source>
</evidence>
<protein>
    <submittedName>
        <fullName evidence="6">Na_H_Exchanger domain-containing protein</fullName>
    </submittedName>
</protein>
<organism evidence="6">
    <name type="scientific">Anisakis simplex</name>
    <name type="common">Herring worm</name>
    <dbReference type="NCBI Taxonomy" id="6269"/>
    <lineage>
        <taxon>Eukaryota</taxon>
        <taxon>Metazoa</taxon>
        <taxon>Ecdysozoa</taxon>
        <taxon>Nematoda</taxon>
        <taxon>Chromadorea</taxon>
        <taxon>Rhabditida</taxon>
        <taxon>Spirurina</taxon>
        <taxon>Ascaridomorpha</taxon>
        <taxon>Ascaridoidea</taxon>
        <taxon>Anisakidae</taxon>
        <taxon>Anisakis</taxon>
        <taxon>Anisakis simplex complex</taxon>
    </lineage>
</organism>
<feature type="transmembrane region" description="Helical" evidence="3">
    <location>
        <begin position="119"/>
        <end position="147"/>
    </location>
</feature>
<keyword evidence="3" id="KW-1133">Transmembrane helix</keyword>
<dbReference type="GO" id="GO:0098662">
    <property type="term" value="P:inorganic cation transmembrane transport"/>
    <property type="evidence" value="ECO:0007669"/>
    <property type="project" value="TreeGrafter"/>
</dbReference>
<dbReference type="EMBL" id="UYRR01037760">
    <property type="protein sequence ID" value="VDK71417.1"/>
    <property type="molecule type" value="Genomic_DNA"/>
</dbReference>
<keyword evidence="5" id="KW-1185">Reference proteome</keyword>
<feature type="transmembrane region" description="Helical" evidence="3">
    <location>
        <begin position="7"/>
        <end position="28"/>
    </location>
</feature>
<evidence type="ECO:0000313" key="5">
    <source>
        <dbReference type="Proteomes" id="UP000267096"/>
    </source>
</evidence>
<comment type="similarity">
    <text evidence="1">Belongs to the monovalent cation:proton antiporter 1 (CPA1) transporter (TC 2.A.36) family.</text>
</comment>
<feature type="transmembrane region" description="Helical" evidence="3">
    <location>
        <begin position="77"/>
        <end position="99"/>
    </location>
</feature>
<dbReference type="AlphaFoldDB" id="A0A0M3KH47"/>
<gene>
    <name evidence="4" type="ORF">ASIM_LOCUS19695</name>
</gene>
<dbReference type="Proteomes" id="UP000267096">
    <property type="component" value="Unassembled WGS sequence"/>
</dbReference>
<feature type="compositionally biased region" description="Polar residues" evidence="2">
    <location>
        <begin position="182"/>
        <end position="205"/>
    </location>
</feature>
<dbReference type="OrthoDB" id="423807at2759"/>
<keyword evidence="3" id="KW-0472">Membrane</keyword>
<dbReference type="InterPro" id="IPR051843">
    <property type="entry name" value="CPA1_transporter"/>
</dbReference>
<keyword evidence="3" id="KW-0812">Transmembrane</keyword>
<dbReference type="PANTHER" id="PTHR31102">
    <property type="match status" value="1"/>
</dbReference>
<feature type="compositionally biased region" description="Low complexity" evidence="2">
    <location>
        <begin position="154"/>
        <end position="181"/>
    </location>
</feature>
<reference evidence="6" key="1">
    <citation type="submission" date="2017-02" db="UniProtKB">
        <authorList>
            <consortium name="WormBaseParasite"/>
        </authorList>
    </citation>
    <scope>IDENTIFICATION</scope>
</reference>
<accession>A0A0M3KH47</accession>
<dbReference type="WBParaSite" id="ASIM_0002031101-mRNA-1">
    <property type="protein sequence ID" value="ASIM_0002031101-mRNA-1"/>
    <property type="gene ID" value="ASIM_0002031101"/>
</dbReference>